<reference evidence="2 3" key="2">
    <citation type="journal article" date="2017" name="Front. Plant Sci.">
        <title>Gene Classification and Mining of Molecular Markers Useful in Red Clover (Trifolium pratense) Breeding.</title>
        <authorList>
            <person name="Istvanek J."/>
            <person name="Dluhosova J."/>
            <person name="Dluhos P."/>
            <person name="Patkova L."/>
            <person name="Nedelnik J."/>
            <person name="Repkova J."/>
        </authorList>
    </citation>
    <scope>NUCLEOTIDE SEQUENCE [LARGE SCALE GENOMIC DNA]</scope>
    <source>
        <strain evidence="3">cv. Tatra</strain>
        <tissue evidence="2">Young leaves</tissue>
    </source>
</reference>
<comment type="caution">
    <text evidence="2">The sequence shown here is derived from an EMBL/GenBank/DDBJ whole genome shotgun (WGS) entry which is preliminary data.</text>
</comment>
<reference evidence="2 3" key="1">
    <citation type="journal article" date="2014" name="Am. J. Bot.">
        <title>Genome assembly and annotation for red clover (Trifolium pratense; Fabaceae).</title>
        <authorList>
            <person name="Istvanek J."/>
            <person name="Jaros M."/>
            <person name="Krenek A."/>
            <person name="Repkova J."/>
        </authorList>
    </citation>
    <scope>NUCLEOTIDE SEQUENCE [LARGE SCALE GENOMIC DNA]</scope>
    <source>
        <strain evidence="3">cv. Tatra</strain>
        <tissue evidence="2">Young leaves</tissue>
    </source>
</reference>
<dbReference type="EMBL" id="ASHM01089038">
    <property type="protein sequence ID" value="PNX62955.1"/>
    <property type="molecule type" value="Genomic_DNA"/>
</dbReference>
<feature type="region of interest" description="Disordered" evidence="1">
    <location>
        <begin position="163"/>
        <end position="227"/>
    </location>
</feature>
<name>A0A2K3K9I7_TRIPR</name>
<feature type="region of interest" description="Disordered" evidence="1">
    <location>
        <begin position="1"/>
        <end position="25"/>
    </location>
</feature>
<organism evidence="2 3">
    <name type="scientific">Trifolium pratense</name>
    <name type="common">Red clover</name>
    <dbReference type="NCBI Taxonomy" id="57577"/>
    <lineage>
        <taxon>Eukaryota</taxon>
        <taxon>Viridiplantae</taxon>
        <taxon>Streptophyta</taxon>
        <taxon>Embryophyta</taxon>
        <taxon>Tracheophyta</taxon>
        <taxon>Spermatophyta</taxon>
        <taxon>Magnoliopsida</taxon>
        <taxon>eudicotyledons</taxon>
        <taxon>Gunneridae</taxon>
        <taxon>Pentapetalae</taxon>
        <taxon>rosids</taxon>
        <taxon>fabids</taxon>
        <taxon>Fabales</taxon>
        <taxon>Fabaceae</taxon>
        <taxon>Papilionoideae</taxon>
        <taxon>50 kb inversion clade</taxon>
        <taxon>NPAAA clade</taxon>
        <taxon>Hologalegina</taxon>
        <taxon>IRL clade</taxon>
        <taxon>Trifolieae</taxon>
        <taxon>Trifolium</taxon>
    </lineage>
</organism>
<gene>
    <name evidence="2" type="ORF">L195_g053262</name>
</gene>
<proteinExistence type="predicted"/>
<accession>A0A2K3K9I7</accession>
<dbReference type="AlphaFoldDB" id="A0A2K3K9I7"/>
<evidence type="ECO:0000313" key="2">
    <source>
        <dbReference type="EMBL" id="PNX62955.1"/>
    </source>
</evidence>
<evidence type="ECO:0000256" key="1">
    <source>
        <dbReference type="SAM" id="MobiDB-lite"/>
    </source>
</evidence>
<feature type="compositionally biased region" description="Low complexity" evidence="1">
    <location>
        <begin position="100"/>
        <end position="111"/>
    </location>
</feature>
<feature type="compositionally biased region" description="Polar residues" evidence="1">
    <location>
        <begin position="122"/>
        <end position="144"/>
    </location>
</feature>
<sequence>MRELYLDNPATPNVDDNAEASESSKKNLILEFDSTETLGLENPRSAKLGKNSLETSDVAIDNIGATSKANLESEKTIDENADSGLDAANDATASAANVDVSASVVPDSPNSHVVPDNEKGTETTIPTNVTNQDKGETANVSDTSEANVIDVESLKLKETPVTRAGMSRRLRSSTGKDIATPSEATTTKFGPKKQWSKVTIASESRKKTVKRKTIPSSDSDYEEDQDA</sequence>
<evidence type="ECO:0000313" key="3">
    <source>
        <dbReference type="Proteomes" id="UP000236291"/>
    </source>
</evidence>
<dbReference type="Proteomes" id="UP000236291">
    <property type="component" value="Unassembled WGS sequence"/>
</dbReference>
<feature type="non-terminal residue" evidence="2">
    <location>
        <position position="227"/>
    </location>
</feature>
<protein>
    <submittedName>
        <fullName evidence="2">Uncharacterized protein</fullName>
    </submittedName>
</protein>
<feature type="region of interest" description="Disordered" evidence="1">
    <location>
        <begin position="100"/>
        <end position="144"/>
    </location>
</feature>